<feature type="transmembrane region" description="Helical" evidence="1">
    <location>
        <begin position="47"/>
        <end position="72"/>
    </location>
</feature>
<evidence type="ECO:0000313" key="3">
    <source>
        <dbReference type="Proteomes" id="UP000608024"/>
    </source>
</evidence>
<name>A0A919AE54_9ACTN</name>
<dbReference type="EMBL" id="BNBT01000290">
    <property type="protein sequence ID" value="GHF01447.1"/>
    <property type="molecule type" value="Genomic_DNA"/>
</dbReference>
<accession>A0A919AE54</accession>
<keyword evidence="1" id="KW-1133">Transmembrane helix</keyword>
<reference evidence="2" key="1">
    <citation type="journal article" date="2014" name="Int. J. Syst. Evol. Microbiol.">
        <title>Complete genome sequence of Corynebacterium casei LMG S-19264T (=DSM 44701T), isolated from a smear-ripened cheese.</title>
        <authorList>
            <consortium name="US DOE Joint Genome Institute (JGI-PGF)"/>
            <person name="Walter F."/>
            <person name="Albersmeier A."/>
            <person name="Kalinowski J."/>
            <person name="Ruckert C."/>
        </authorList>
    </citation>
    <scope>NUCLEOTIDE SEQUENCE</scope>
    <source>
        <strain evidence="2">JCM 4784</strain>
    </source>
</reference>
<evidence type="ECO:0000313" key="2">
    <source>
        <dbReference type="EMBL" id="GHF01447.1"/>
    </source>
</evidence>
<keyword evidence="3" id="KW-1185">Reference proteome</keyword>
<comment type="caution">
    <text evidence="2">The sequence shown here is derived from an EMBL/GenBank/DDBJ whole genome shotgun (WGS) entry which is preliminary data.</text>
</comment>
<sequence length="197" mass="21824">MYAYNDAPFAGDAPFAHAGAPQWGAEPVRPTWQLVPRFLVTMIVLPVWWLLLLCLFAALLVFAMFAEVLTVIPGFERGFERVMDATVGRIPIWPRWTVTWPELRHEGDTAFYRARVDAYLDTWTKRASARRKSGAPSTVRTCEVPLRKYRGAGGGYVVAAATARGWEPRPSDPAKEIRLEWPAASVPGAAGPVAGTR</sequence>
<keyword evidence="1" id="KW-0472">Membrane</keyword>
<dbReference type="AlphaFoldDB" id="A0A919AE54"/>
<keyword evidence="1" id="KW-0812">Transmembrane</keyword>
<dbReference type="Proteomes" id="UP000608024">
    <property type="component" value="Unassembled WGS sequence"/>
</dbReference>
<gene>
    <name evidence="2" type="ORF">GCM10018785_75090</name>
</gene>
<evidence type="ECO:0000256" key="1">
    <source>
        <dbReference type="SAM" id="Phobius"/>
    </source>
</evidence>
<protein>
    <submittedName>
        <fullName evidence="2">Uncharacterized protein</fullName>
    </submittedName>
</protein>
<organism evidence="2 3">
    <name type="scientific">Streptomyces longispororuber</name>
    <dbReference type="NCBI Taxonomy" id="68230"/>
    <lineage>
        <taxon>Bacteria</taxon>
        <taxon>Bacillati</taxon>
        <taxon>Actinomycetota</taxon>
        <taxon>Actinomycetes</taxon>
        <taxon>Kitasatosporales</taxon>
        <taxon>Streptomycetaceae</taxon>
        <taxon>Streptomyces</taxon>
    </lineage>
</organism>
<proteinExistence type="predicted"/>
<reference evidence="2" key="2">
    <citation type="submission" date="2020-09" db="EMBL/GenBank/DDBJ databases">
        <authorList>
            <person name="Sun Q."/>
            <person name="Ohkuma M."/>
        </authorList>
    </citation>
    <scope>NUCLEOTIDE SEQUENCE</scope>
    <source>
        <strain evidence="2">JCM 4784</strain>
    </source>
</reference>
<dbReference type="RefSeq" id="WP_229926226.1">
    <property type="nucleotide sequence ID" value="NZ_BNBT01000290.1"/>
</dbReference>